<keyword evidence="11" id="KW-0472">Membrane</keyword>
<dbReference type="GO" id="GO:0006508">
    <property type="term" value="P:proteolysis"/>
    <property type="evidence" value="ECO:0007669"/>
    <property type="project" value="UniProtKB-KW"/>
</dbReference>
<evidence type="ECO:0000256" key="7">
    <source>
        <dbReference type="ARBA" id="ARBA00022801"/>
    </source>
</evidence>
<dbReference type="EMBL" id="PEZW01000011">
    <property type="protein sequence ID" value="PIS07796.1"/>
    <property type="molecule type" value="Genomic_DNA"/>
</dbReference>
<dbReference type="GO" id="GO:0071555">
    <property type="term" value="P:cell wall organization"/>
    <property type="evidence" value="ECO:0007669"/>
    <property type="project" value="UniProtKB-KW"/>
</dbReference>
<dbReference type="InterPro" id="IPR050515">
    <property type="entry name" value="Beta-lactam/transpept"/>
</dbReference>
<dbReference type="InterPro" id="IPR017790">
    <property type="entry name" value="Penicillin-binding_protein_2"/>
</dbReference>
<dbReference type="Gene3D" id="3.40.710.10">
    <property type="entry name" value="DD-peptidase/beta-lactamase superfamily"/>
    <property type="match status" value="1"/>
</dbReference>
<evidence type="ECO:0000313" key="15">
    <source>
        <dbReference type="EMBL" id="PIS07796.1"/>
    </source>
</evidence>
<dbReference type="InterPro" id="IPR036138">
    <property type="entry name" value="PBP_dimer_sf"/>
</dbReference>
<dbReference type="InterPro" id="IPR001460">
    <property type="entry name" value="PCN-bd_Tpept"/>
</dbReference>
<dbReference type="GO" id="GO:0009252">
    <property type="term" value="P:peptidoglycan biosynthetic process"/>
    <property type="evidence" value="ECO:0007669"/>
    <property type="project" value="UniProtKB-KW"/>
</dbReference>
<comment type="caution">
    <text evidence="15">The sequence shown here is derived from an EMBL/GenBank/DDBJ whole genome shotgun (WGS) entry which is preliminary data.</text>
</comment>
<feature type="domain" description="Penicillin-binding protein transpeptidase" evidence="13">
    <location>
        <begin position="313"/>
        <end position="640"/>
    </location>
</feature>
<dbReference type="GO" id="GO:0009002">
    <property type="term" value="F:serine-type D-Ala-D-Ala carboxypeptidase activity"/>
    <property type="evidence" value="ECO:0007669"/>
    <property type="project" value="InterPro"/>
</dbReference>
<reference evidence="16" key="1">
    <citation type="submission" date="2017-09" db="EMBL/GenBank/DDBJ databases">
        <title>Depth-based differentiation of microbial function through sediment-hosted aquifers and enrichment of novel symbionts in the deep terrestrial subsurface.</title>
        <authorList>
            <person name="Probst A.J."/>
            <person name="Ladd B."/>
            <person name="Jarett J.K."/>
            <person name="Geller-Mcgrath D.E."/>
            <person name="Sieber C.M.K."/>
            <person name="Emerson J.B."/>
            <person name="Anantharaman K."/>
            <person name="Thomas B.C."/>
            <person name="Malmstrom R."/>
            <person name="Stieglmeier M."/>
            <person name="Klingl A."/>
            <person name="Woyke T."/>
            <person name="Ryan C.M."/>
            <person name="Banfield J.F."/>
        </authorList>
    </citation>
    <scope>NUCLEOTIDE SEQUENCE [LARGE SCALE GENOMIC DNA]</scope>
</reference>
<feature type="domain" description="Penicillin-binding protein dimerisation" evidence="14">
    <location>
        <begin position="92"/>
        <end position="263"/>
    </location>
</feature>
<dbReference type="PANTHER" id="PTHR30627:SF2">
    <property type="entry name" value="PEPTIDOGLYCAN D,D-TRANSPEPTIDASE MRDA"/>
    <property type="match status" value="1"/>
</dbReference>
<keyword evidence="3" id="KW-1003">Cell membrane</keyword>
<evidence type="ECO:0000256" key="11">
    <source>
        <dbReference type="ARBA" id="ARBA00023136"/>
    </source>
</evidence>
<keyword evidence="8" id="KW-0133">Cell shape</keyword>
<evidence type="ECO:0000256" key="1">
    <source>
        <dbReference type="ARBA" id="ARBA00004167"/>
    </source>
</evidence>
<keyword evidence="7" id="KW-0378">Hydrolase</keyword>
<evidence type="ECO:0000256" key="3">
    <source>
        <dbReference type="ARBA" id="ARBA00022475"/>
    </source>
</evidence>
<dbReference type="InterPro" id="IPR005311">
    <property type="entry name" value="PBP_dimer"/>
</dbReference>
<sequence length="648" mass="70989">MDIFGNFSKLKDDKEKRKVREYSDLEFSYSDLSSESVDRVEEKNNPGFTSYLKAFSILIFTILILRLFTVQIVSGSLNQKLAEGNRIRPRVIEAGRGLILDKNGKPLAQNEPSFALAVYPSDLPHKTTDREAVYQKISDLTKIPLETVKKEAEKNGLSSLDEVTIKENVSHDDALLLEQKISDLPGVFVATKSIRRYTSDSGLAHVLGYTGLVSANDIINHPDYYLSDRIGKTGLESKYESYLRGVYGVEQIEVDSVGNITGVVTDNNNTEPVNGDNLVLNLDYGLQQATATALASGMATGTEQTGQPVTSATAMVMDVNTGGILSMVSLPSYDDNLFSIKISNADYAKLNADPTLPMFNRGIAGVYPPGSIAKIIMASAGLQEGNITAKTSMVTPPAIKIGEYTFPDWKDHSYESTNIQSAIAQSNDIFFYALGGGFQNIKGLGIDKIKEYWQLFGLGEKTGLDLPGEASGLLPDNEWKTRIKKEPWYIGDTYHVSIGQGDMLVTPIQMLRATATIANGGKLLQPQLVSRIVDRSGKTVKTFGPRIERQDFISAANIKTVQQGMRMTVQPSGSAHSIFYDFPIPIAAKTGTAQFMNNQKTHAWFECYAPYDNPQIAIIVLVEGGGEGYDIAGPVAKDMMTYYFANNK</sequence>
<keyword evidence="12" id="KW-0961">Cell wall biogenesis/degradation</keyword>
<dbReference type="Gene3D" id="3.90.1310.10">
    <property type="entry name" value="Penicillin-binding protein 2a (Domain 2)"/>
    <property type="match status" value="1"/>
</dbReference>
<keyword evidence="4" id="KW-0997">Cell inner membrane</keyword>
<dbReference type="Pfam" id="PF03717">
    <property type="entry name" value="PBP_dimer"/>
    <property type="match status" value="1"/>
</dbReference>
<comment type="subcellular location">
    <subcellularLocation>
        <location evidence="2">Cell membrane</location>
    </subcellularLocation>
    <subcellularLocation>
        <location evidence="1">Membrane</location>
        <topology evidence="1">Single-pass membrane protein</topology>
    </subcellularLocation>
</comment>
<evidence type="ECO:0000313" key="16">
    <source>
        <dbReference type="Proteomes" id="UP000231382"/>
    </source>
</evidence>
<dbReference type="PANTHER" id="PTHR30627">
    <property type="entry name" value="PEPTIDOGLYCAN D,D-TRANSPEPTIDASE"/>
    <property type="match status" value="1"/>
</dbReference>
<dbReference type="SUPFAM" id="SSF56519">
    <property type="entry name" value="Penicillin binding protein dimerisation domain"/>
    <property type="match status" value="1"/>
</dbReference>
<dbReference type="GO" id="GO:0071972">
    <property type="term" value="F:peptidoglycan L,D-transpeptidase activity"/>
    <property type="evidence" value="ECO:0007669"/>
    <property type="project" value="TreeGrafter"/>
</dbReference>
<gene>
    <name evidence="15" type="primary">mrdA</name>
    <name evidence="15" type="ORF">COT78_01695</name>
</gene>
<evidence type="ECO:0000256" key="12">
    <source>
        <dbReference type="ARBA" id="ARBA00023316"/>
    </source>
</evidence>
<dbReference type="Pfam" id="PF00905">
    <property type="entry name" value="Transpeptidase"/>
    <property type="match status" value="1"/>
</dbReference>
<proteinExistence type="predicted"/>
<evidence type="ECO:0000259" key="14">
    <source>
        <dbReference type="Pfam" id="PF03717"/>
    </source>
</evidence>
<accession>A0A2H0W6T5</accession>
<evidence type="ECO:0000256" key="8">
    <source>
        <dbReference type="ARBA" id="ARBA00022960"/>
    </source>
</evidence>
<evidence type="ECO:0000256" key="9">
    <source>
        <dbReference type="ARBA" id="ARBA00022984"/>
    </source>
</evidence>
<keyword evidence="6" id="KW-0812">Transmembrane</keyword>
<evidence type="ECO:0000256" key="2">
    <source>
        <dbReference type="ARBA" id="ARBA00004236"/>
    </source>
</evidence>
<dbReference type="AlphaFoldDB" id="A0A2H0W6T5"/>
<evidence type="ECO:0000256" key="6">
    <source>
        <dbReference type="ARBA" id="ARBA00022692"/>
    </source>
</evidence>
<keyword evidence="10" id="KW-1133">Transmembrane helix</keyword>
<evidence type="ECO:0000259" key="13">
    <source>
        <dbReference type="Pfam" id="PF00905"/>
    </source>
</evidence>
<dbReference type="GO" id="GO:0008360">
    <property type="term" value="P:regulation of cell shape"/>
    <property type="evidence" value="ECO:0007669"/>
    <property type="project" value="UniProtKB-KW"/>
</dbReference>
<dbReference type="GO" id="GO:0005886">
    <property type="term" value="C:plasma membrane"/>
    <property type="evidence" value="ECO:0007669"/>
    <property type="project" value="UniProtKB-SubCell"/>
</dbReference>
<dbReference type="Proteomes" id="UP000231382">
    <property type="component" value="Unassembled WGS sequence"/>
</dbReference>
<dbReference type="NCBIfam" id="TIGR03423">
    <property type="entry name" value="pbp2_mrdA"/>
    <property type="match status" value="1"/>
</dbReference>
<keyword evidence="5" id="KW-0645">Protease</keyword>
<dbReference type="GO" id="GO:0008658">
    <property type="term" value="F:penicillin binding"/>
    <property type="evidence" value="ECO:0007669"/>
    <property type="project" value="InterPro"/>
</dbReference>
<evidence type="ECO:0000256" key="4">
    <source>
        <dbReference type="ARBA" id="ARBA00022519"/>
    </source>
</evidence>
<evidence type="ECO:0000256" key="5">
    <source>
        <dbReference type="ARBA" id="ARBA00022670"/>
    </source>
</evidence>
<organism evidence="15 16">
    <name type="scientific">Candidatus Berkelbacteria bacterium CG10_big_fil_rev_8_21_14_0_10_43_13</name>
    <dbReference type="NCBI Taxonomy" id="1974514"/>
    <lineage>
        <taxon>Bacteria</taxon>
        <taxon>Candidatus Berkelbacteria</taxon>
    </lineage>
</organism>
<dbReference type="InterPro" id="IPR012338">
    <property type="entry name" value="Beta-lactam/transpept-like"/>
</dbReference>
<protein>
    <submittedName>
        <fullName evidence="15">Penicillin-binding protein 2</fullName>
    </submittedName>
</protein>
<dbReference type="SUPFAM" id="SSF56601">
    <property type="entry name" value="beta-lactamase/transpeptidase-like"/>
    <property type="match status" value="1"/>
</dbReference>
<keyword evidence="9" id="KW-0573">Peptidoglycan synthesis</keyword>
<name>A0A2H0W6T5_9BACT</name>
<evidence type="ECO:0000256" key="10">
    <source>
        <dbReference type="ARBA" id="ARBA00022989"/>
    </source>
</evidence>